<dbReference type="GO" id="GO:0043190">
    <property type="term" value="C:ATP-binding cassette (ABC) transporter complex"/>
    <property type="evidence" value="ECO:0007669"/>
    <property type="project" value="InterPro"/>
</dbReference>
<dbReference type="InterPro" id="IPR047817">
    <property type="entry name" value="ABC2_TM_bact-type"/>
</dbReference>
<dbReference type="PANTHER" id="PTHR43229">
    <property type="entry name" value="NODULATION PROTEIN J"/>
    <property type="match status" value="1"/>
</dbReference>
<evidence type="ECO:0000259" key="6">
    <source>
        <dbReference type="PROSITE" id="PS51012"/>
    </source>
</evidence>
<evidence type="ECO:0000256" key="3">
    <source>
        <dbReference type="ARBA" id="ARBA00022989"/>
    </source>
</evidence>
<dbReference type="PROSITE" id="PS51012">
    <property type="entry name" value="ABC_TM2"/>
    <property type="match status" value="1"/>
</dbReference>
<dbReference type="PIRSF" id="PIRSF006648">
    <property type="entry name" value="DrrB"/>
    <property type="match status" value="1"/>
</dbReference>
<feature type="transmembrane region" description="Helical" evidence="5">
    <location>
        <begin position="238"/>
        <end position="256"/>
    </location>
</feature>
<reference evidence="7" key="1">
    <citation type="submission" date="2024-06" db="EMBL/GenBank/DDBJ databases">
        <title>Draft Genome Sequence of Deinococcus sonorensis Type Strain KR-87, a Biofilm Producing Representative of the Genus Deinococcus.</title>
        <authorList>
            <person name="Boren L.S."/>
            <person name="Grosso R.A."/>
            <person name="Hugenberg-Cox A.N."/>
            <person name="Hill J.T.E."/>
            <person name="Albert C.M."/>
            <person name="Tuohy J.M."/>
        </authorList>
    </citation>
    <scope>NUCLEOTIDE SEQUENCE</scope>
    <source>
        <strain evidence="7">KR-87</strain>
    </source>
</reference>
<keyword evidence="3 5" id="KW-1133">Transmembrane helix</keyword>
<dbReference type="InterPro" id="IPR051784">
    <property type="entry name" value="Nod_factor_ABC_transporter"/>
</dbReference>
<dbReference type="PANTHER" id="PTHR43229:SF2">
    <property type="entry name" value="NODULATION PROTEIN J"/>
    <property type="match status" value="1"/>
</dbReference>
<dbReference type="Pfam" id="PF12698">
    <property type="entry name" value="ABC2_membrane_3"/>
    <property type="match status" value="1"/>
</dbReference>
<comment type="subcellular location">
    <subcellularLocation>
        <location evidence="1">Membrane</location>
        <topology evidence="1">Multi-pass membrane protein</topology>
    </subcellularLocation>
</comment>
<name>A0AAU7U9V6_9DEIO</name>
<dbReference type="AlphaFoldDB" id="A0AAU7U9V6"/>
<feature type="transmembrane region" description="Helical" evidence="5">
    <location>
        <begin position="151"/>
        <end position="172"/>
    </location>
</feature>
<feature type="transmembrane region" description="Helical" evidence="5">
    <location>
        <begin position="67"/>
        <end position="92"/>
    </location>
</feature>
<evidence type="ECO:0000256" key="4">
    <source>
        <dbReference type="ARBA" id="ARBA00023136"/>
    </source>
</evidence>
<feature type="transmembrane region" description="Helical" evidence="5">
    <location>
        <begin position="37"/>
        <end position="55"/>
    </location>
</feature>
<gene>
    <name evidence="7" type="ORF">ABOD76_17555</name>
</gene>
<protein>
    <submittedName>
        <fullName evidence="7">ABC transporter permease</fullName>
    </submittedName>
</protein>
<feature type="domain" description="ABC transmembrane type-2" evidence="6">
    <location>
        <begin position="35"/>
        <end position="259"/>
    </location>
</feature>
<evidence type="ECO:0000256" key="5">
    <source>
        <dbReference type="SAM" id="Phobius"/>
    </source>
</evidence>
<evidence type="ECO:0000256" key="1">
    <source>
        <dbReference type="ARBA" id="ARBA00004141"/>
    </source>
</evidence>
<keyword evidence="2 5" id="KW-0812">Transmembrane</keyword>
<dbReference type="EMBL" id="CP158299">
    <property type="protein sequence ID" value="XBV85229.1"/>
    <property type="molecule type" value="Genomic_DNA"/>
</dbReference>
<dbReference type="InterPro" id="IPR000412">
    <property type="entry name" value="ABC_2_transport"/>
</dbReference>
<feature type="transmembrane region" description="Helical" evidence="5">
    <location>
        <begin position="184"/>
        <end position="206"/>
    </location>
</feature>
<sequence>MTTRTLTAQPAAARPLQMWAALTGAELRRFLRNPLQAMATIFFPLFFFALFGLSASKATIEGVNGGVYVYISFATYSLMSTALFTFGVSVANERASGWLRLLKITPLGAAQHLAAKFALALIVGLCSLLLLLAFAVVAGGVHIAPGLAAGLIGRLLLGSVCFVALGFVLGFALSVTSVTPVVNILWLALSFGSGLFVPLSNLPVFIQRLSPWLPSSHLARIGWRAAGVPLGGSEAVDWLWLAGYTLVFLVLGRLAYRRDSARQYG</sequence>
<proteinExistence type="predicted"/>
<organism evidence="7">
    <name type="scientific">Deinococcus sonorensis KR-87</name>
    <dbReference type="NCBI Taxonomy" id="694439"/>
    <lineage>
        <taxon>Bacteria</taxon>
        <taxon>Thermotogati</taxon>
        <taxon>Deinococcota</taxon>
        <taxon>Deinococci</taxon>
        <taxon>Deinococcales</taxon>
        <taxon>Deinococcaceae</taxon>
        <taxon>Deinococcus</taxon>
    </lineage>
</organism>
<feature type="transmembrane region" description="Helical" evidence="5">
    <location>
        <begin position="113"/>
        <end position="139"/>
    </location>
</feature>
<dbReference type="RefSeq" id="WP_350243266.1">
    <property type="nucleotide sequence ID" value="NZ_CP158299.1"/>
</dbReference>
<evidence type="ECO:0000313" key="7">
    <source>
        <dbReference type="EMBL" id="XBV85229.1"/>
    </source>
</evidence>
<dbReference type="GO" id="GO:0140359">
    <property type="term" value="F:ABC-type transporter activity"/>
    <property type="evidence" value="ECO:0007669"/>
    <property type="project" value="InterPro"/>
</dbReference>
<dbReference type="InterPro" id="IPR013525">
    <property type="entry name" value="ABC2_TM"/>
</dbReference>
<keyword evidence="4 5" id="KW-0472">Membrane</keyword>
<accession>A0AAU7U9V6</accession>
<evidence type="ECO:0000256" key="2">
    <source>
        <dbReference type="ARBA" id="ARBA00022692"/>
    </source>
</evidence>
<dbReference type="KEGG" id="dsc:ABOD76_17555"/>